<keyword evidence="5 6" id="KW-0046">Antibiotic resistance</keyword>
<dbReference type="AlphaFoldDB" id="A0A397P7U0"/>
<protein>
    <recommendedName>
        <fullName evidence="3 6">Beta-lactamase</fullName>
        <ecNumber evidence="3 6">3.5.2.6</ecNumber>
    </recommendedName>
</protein>
<evidence type="ECO:0000313" key="9">
    <source>
        <dbReference type="Proteomes" id="UP000266568"/>
    </source>
</evidence>
<accession>A0A397P7U0</accession>
<dbReference type="EC" id="3.5.2.6" evidence="3 6"/>
<dbReference type="InterPro" id="IPR000871">
    <property type="entry name" value="Beta-lactam_class-A"/>
</dbReference>
<dbReference type="OrthoDB" id="9784149at2"/>
<dbReference type="InterPro" id="IPR023650">
    <property type="entry name" value="Beta-lactam_class-A_AS"/>
</dbReference>
<dbReference type="PROSITE" id="PS00146">
    <property type="entry name" value="BETA_LACTAMASE_A"/>
    <property type="match status" value="1"/>
</dbReference>
<proteinExistence type="inferred from homology"/>
<dbReference type="GO" id="GO:0008800">
    <property type="term" value="F:beta-lactamase activity"/>
    <property type="evidence" value="ECO:0007669"/>
    <property type="project" value="UniProtKB-UniRule"/>
</dbReference>
<dbReference type="PANTHER" id="PTHR35333:SF3">
    <property type="entry name" value="BETA-LACTAMASE-TYPE TRANSPEPTIDASE FOLD CONTAINING PROTEIN"/>
    <property type="match status" value="1"/>
</dbReference>
<dbReference type="Pfam" id="PF13354">
    <property type="entry name" value="Beta-lactamase2"/>
    <property type="match status" value="1"/>
</dbReference>
<organism evidence="8 9">
    <name type="scientific">Hephaestia caeni</name>
    <dbReference type="NCBI Taxonomy" id="645617"/>
    <lineage>
        <taxon>Bacteria</taxon>
        <taxon>Pseudomonadati</taxon>
        <taxon>Pseudomonadota</taxon>
        <taxon>Alphaproteobacteria</taxon>
        <taxon>Sphingomonadales</taxon>
        <taxon>Sphingomonadaceae</taxon>
        <taxon>Hephaestia</taxon>
    </lineage>
</organism>
<dbReference type="GO" id="GO:0030655">
    <property type="term" value="P:beta-lactam antibiotic catabolic process"/>
    <property type="evidence" value="ECO:0007669"/>
    <property type="project" value="InterPro"/>
</dbReference>
<comment type="caution">
    <text evidence="8">The sequence shown here is derived from an EMBL/GenBank/DDBJ whole genome shotgun (WGS) entry which is preliminary data.</text>
</comment>
<evidence type="ECO:0000256" key="1">
    <source>
        <dbReference type="ARBA" id="ARBA00001526"/>
    </source>
</evidence>
<keyword evidence="4 6" id="KW-0378">Hydrolase</keyword>
<dbReference type="InterPro" id="IPR012338">
    <property type="entry name" value="Beta-lactam/transpept-like"/>
</dbReference>
<gene>
    <name evidence="8" type="ORF">DFR49_0137</name>
</gene>
<name>A0A397P7U0_9SPHN</name>
<evidence type="ECO:0000256" key="6">
    <source>
        <dbReference type="RuleBase" id="RU361140"/>
    </source>
</evidence>
<evidence type="ECO:0000313" key="8">
    <source>
        <dbReference type="EMBL" id="RIA45616.1"/>
    </source>
</evidence>
<dbReference type="SUPFAM" id="SSF56601">
    <property type="entry name" value="beta-lactamase/transpeptidase-like"/>
    <property type="match status" value="1"/>
</dbReference>
<dbReference type="EMBL" id="QXDC01000002">
    <property type="protein sequence ID" value="RIA45616.1"/>
    <property type="molecule type" value="Genomic_DNA"/>
</dbReference>
<dbReference type="PROSITE" id="PS51257">
    <property type="entry name" value="PROKAR_LIPOPROTEIN"/>
    <property type="match status" value="1"/>
</dbReference>
<sequence length="302" mass="31095">MLDRRTFVGGLIATGAAACSPPPLSNDIEKREPDQLPVTFEPSPDLAAIATRSGGRLGVAALDTGSGRRIGHDQDARYALCSTFKAPLAAAILARVDAGDIALDDRLTFTDADVLDYAPVVKAHRAGHTLTVGEACAGAVELSDNSAANLLLKRIGGPAGLTRFMRAAGDSVSRLDRYETALNLVGPGEIHDTTTPAAMIGLLGALALGEVLSPSSRAQLIAWLVAGQTGGALLRAGLPPGWRVGDKTGRSGEGAVNDIAIAWPPRRAPILIASYLYAPDLSADRANAVHADVARAVAAAFA</sequence>
<reference evidence="8 9" key="1">
    <citation type="submission" date="2018-08" db="EMBL/GenBank/DDBJ databases">
        <title>Genomic Encyclopedia of Type Strains, Phase IV (KMG-IV): sequencing the most valuable type-strain genomes for metagenomic binning, comparative biology and taxonomic classification.</title>
        <authorList>
            <person name="Goeker M."/>
        </authorList>
    </citation>
    <scope>NUCLEOTIDE SEQUENCE [LARGE SCALE GENOMIC DNA]</scope>
    <source>
        <strain evidence="8 9">DSM 25527</strain>
    </source>
</reference>
<dbReference type="NCBIfam" id="NF033103">
    <property type="entry name" value="bla_class_A"/>
    <property type="match status" value="1"/>
</dbReference>
<evidence type="ECO:0000256" key="2">
    <source>
        <dbReference type="ARBA" id="ARBA00009009"/>
    </source>
</evidence>
<dbReference type="RefSeq" id="WP_119034138.1">
    <property type="nucleotide sequence ID" value="NZ_QXDC01000002.1"/>
</dbReference>
<evidence type="ECO:0000256" key="4">
    <source>
        <dbReference type="ARBA" id="ARBA00022801"/>
    </source>
</evidence>
<feature type="domain" description="Beta-lactamase class A catalytic" evidence="7">
    <location>
        <begin position="58"/>
        <end position="273"/>
    </location>
</feature>
<evidence type="ECO:0000256" key="3">
    <source>
        <dbReference type="ARBA" id="ARBA00012865"/>
    </source>
</evidence>
<dbReference type="Gene3D" id="3.40.710.10">
    <property type="entry name" value="DD-peptidase/beta-lactamase superfamily"/>
    <property type="match status" value="1"/>
</dbReference>
<keyword evidence="9" id="KW-1185">Reference proteome</keyword>
<comment type="similarity">
    <text evidence="2 6">Belongs to the class-A beta-lactamase family.</text>
</comment>
<evidence type="ECO:0000259" key="7">
    <source>
        <dbReference type="Pfam" id="PF13354"/>
    </source>
</evidence>
<evidence type="ECO:0000256" key="5">
    <source>
        <dbReference type="ARBA" id="ARBA00023251"/>
    </source>
</evidence>
<dbReference type="InterPro" id="IPR045155">
    <property type="entry name" value="Beta-lactam_cat"/>
</dbReference>
<comment type="catalytic activity">
    <reaction evidence="1 6">
        <text>a beta-lactam + H2O = a substituted beta-amino acid</text>
        <dbReference type="Rhea" id="RHEA:20401"/>
        <dbReference type="ChEBI" id="CHEBI:15377"/>
        <dbReference type="ChEBI" id="CHEBI:35627"/>
        <dbReference type="ChEBI" id="CHEBI:140347"/>
        <dbReference type="EC" id="3.5.2.6"/>
    </reaction>
</comment>
<dbReference type="PANTHER" id="PTHR35333">
    <property type="entry name" value="BETA-LACTAMASE"/>
    <property type="match status" value="1"/>
</dbReference>
<dbReference type="Proteomes" id="UP000266568">
    <property type="component" value="Unassembled WGS sequence"/>
</dbReference>
<dbReference type="GO" id="GO:0046677">
    <property type="term" value="P:response to antibiotic"/>
    <property type="evidence" value="ECO:0007669"/>
    <property type="project" value="UniProtKB-UniRule"/>
</dbReference>
<dbReference type="PRINTS" id="PR00118">
    <property type="entry name" value="BLACTAMASEA"/>
</dbReference>